<evidence type="ECO:0000313" key="2">
    <source>
        <dbReference type="EMBL" id="OAD61825.1"/>
    </source>
</evidence>
<keyword evidence="3" id="KW-1185">Reference proteome</keyword>
<keyword evidence="1" id="KW-0812">Transmembrane</keyword>
<gene>
    <name evidence="2" type="ORF">WN48_08918</name>
</gene>
<name>A0A310SU63_9HYME</name>
<protein>
    <submittedName>
        <fullName evidence="2">Uncharacterized protein</fullName>
    </submittedName>
</protein>
<reference evidence="2 3" key="1">
    <citation type="submission" date="2015-07" db="EMBL/GenBank/DDBJ databases">
        <title>The genome of Eufriesea mexicana.</title>
        <authorList>
            <person name="Pan H."/>
            <person name="Kapheim K."/>
        </authorList>
    </citation>
    <scope>NUCLEOTIDE SEQUENCE [LARGE SCALE GENOMIC DNA]</scope>
    <source>
        <strain evidence="2">0111107269</strain>
        <tissue evidence="2">Whole body</tissue>
    </source>
</reference>
<sequence length="103" mass="11851">MFSLLEGNTSLLITRRQFALYHLVCLASQDIFFLILITAHIILYNYVLCSFSSYLLSGKKNARDRLQALLAALDRFLLLFTVFPFSSSKCLEVIVKKNNLWRG</sequence>
<evidence type="ECO:0000256" key="1">
    <source>
        <dbReference type="SAM" id="Phobius"/>
    </source>
</evidence>
<feature type="transmembrane region" description="Helical" evidence="1">
    <location>
        <begin position="31"/>
        <end position="56"/>
    </location>
</feature>
<organism evidence="2 3">
    <name type="scientific">Eufriesea mexicana</name>
    <dbReference type="NCBI Taxonomy" id="516756"/>
    <lineage>
        <taxon>Eukaryota</taxon>
        <taxon>Metazoa</taxon>
        <taxon>Ecdysozoa</taxon>
        <taxon>Arthropoda</taxon>
        <taxon>Hexapoda</taxon>
        <taxon>Insecta</taxon>
        <taxon>Pterygota</taxon>
        <taxon>Neoptera</taxon>
        <taxon>Endopterygota</taxon>
        <taxon>Hymenoptera</taxon>
        <taxon>Apocrita</taxon>
        <taxon>Aculeata</taxon>
        <taxon>Apoidea</taxon>
        <taxon>Anthophila</taxon>
        <taxon>Apidae</taxon>
        <taxon>Eufriesea</taxon>
    </lineage>
</organism>
<keyword evidence="1" id="KW-1133">Transmembrane helix</keyword>
<keyword evidence="1" id="KW-0472">Membrane</keyword>
<dbReference type="AlphaFoldDB" id="A0A310SU63"/>
<proteinExistence type="predicted"/>
<evidence type="ECO:0000313" key="3">
    <source>
        <dbReference type="Proteomes" id="UP000250275"/>
    </source>
</evidence>
<accession>A0A310SU63</accession>
<dbReference type="EMBL" id="KQ760132">
    <property type="protein sequence ID" value="OAD61825.1"/>
    <property type="molecule type" value="Genomic_DNA"/>
</dbReference>
<dbReference type="Proteomes" id="UP000250275">
    <property type="component" value="Unassembled WGS sequence"/>
</dbReference>